<name>A0A1I2PED1_9CORY</name>
<keyword evidence="1" id="KW-0812">Transmembrane</keyword>
<dbReference type="EMBL" id="FOPJ01000001">
    <property type="protein sequence ID" value="SFG14512.1"/>
    <property type="molecule type" value="Genomic_DNA"/>
</dbReference>
<reference evidence="2 3" key="1">
    <citation type="submission" date="2016-10" db="EMBL/GenBank/DDBJ databases">
        <authorList>
            <person name="de Groot N.N."/>
        </authorList>
    </citation>
    <scope>NUCLEOTIDE SEQUENCE [LARGE SCALE GENOMIC DNA]</scope>
    <source>
        <strain>J11</strain>
        <strain evidence="3">PG 39</strain>
    </source>
</reference>
<dbReference type="AlphaFoldDB" id="A0A1I2PED1"/>
<sequence>MESGDEMTTPVPRFSLEERLRAVMGVLGAVAALELLFIGYSVFRGQGVSYSTALLAAVFLGLTLGAFLGARMKESSTALRIGVLVGFGVAAALAVTILF</sequence>
<organism evidence="2 3">
    <name type="scientific">Corynebacterium spheniscorum</name>
    <dbReference type="NCBI Taxonomy" id="185761"/>
    <lineage>
        <taxon>Bacteria</taxon>
        <taxon>Bacillati</taxon>
        <taxon>Actinomycetota</taxon>
        <taxon>Actinomycetes</taxon>
        <taxon>Mycobacteriales</taxon>
        <taxon>Corynebacteriaceae</taxon>
        <taxon>Corynebacterium</taxon>
    </lineage>
</organism>
<dbReference type="STRING" id="185761.SAMN05660282_00009"/>
<feature type="transmembrane region" description="Helical" evidence="1">
    <location>
        <begin position="49"/>
        <end position="70"/>
    </location>
</feature>
<keyword evidence="3" id="KW-1185">Reference proteome</keyword>
<feature type="transmembrane region" description="Helical" evidence="1">
    <location>
        <begin position="77"/>
        <end position="98"/>
    </location>
</feature>
<evidence type="ECO:0000256" key="1">
    <source>
        <dbReference type="SAM" id="Phobius"/>
    </source>
</evidence>
<keyword evidence="1" id="KW-0472">Membrane</keyword>
<evidence type="ECO:0000313" key="3">
    <source>
        <dbReference type="Proteomes" id="UP000199065"/>
    </source>
</evidence>
<dbReference type="RefSeq" id="WP_092283194.1">
    <property type="nucleotide sequence ID" value="NZ_FOPJ01000001.1"/>
</dbReference>
<proteinExistence type="predicted"/>
<keyword evidence="1" id="KW-1133">Transmembrane helix</keyword>
<accession>A0A1I2PED1</accession>
<dbReference type="Proteomes" id="UP000199065">
    <property type="component" value="Unassembled WGS sequence"/>
</dbReference>
<feature type="transmembrane region" description="Helical" evidence="1">
    <location>
        <begin position="20"/>
        <end position="43"/>
    </location>
</feature>
<protein>
    <submittedName>
        <fullName evidence="2">Uncharacterized protein</fullName>
    </submittedName>
</protein>
<evidence type="ECO:0000313" key="2">
    <source>
        <dbReference type="EMBL" id="SFG14512.1"/>
    </source>
</evidence>
<gene>
    <name evidence="2" type="ORF">SAMN05660282_00009</name>
</gene>